<evidence type="ECO:0000313" key="3">
    <source>
        <dbReference type="Proteomes" id="UP000287166"/>
    </source>
</evidence>
<protein>
    <submittedName>
        <fullName evidence="2">Uncharacterized protein</fullName>
    </submittedName>
</protein>
<dbReference type="Proteomes" id="UP000287166">
    <property type="component" value="Unassembled WGS sequence"/>
</dbReference>
<feature type="compositionally biased region" description="Basic and acidic residues" evidence="1">
    <location>
        <begin position="127"/>
        <end position="148"/>
    </location>
</feature>
<evidence type="ECO:0000256" key="1">
    <source>
        <dbReference type="SAM" id="MobiDB-lite"/>
    </source>
</evidence>
<name>A0A401GKY6_9APHY</name>
<proteinExistence type="predicted"/>
<evidence type="ECO:0000313" key="2">
    <source>
        <dbReference type="EMBL" id="GBE82833.1"/>
    </source>
</evidence>
<feature type="region of interest" description="Disordered" evidence="1">
    <location>
        <begin position="112"/>
        <end position="197"/>
    </location>
</feature>
<accession>A0A401GKY6</accession>
<dbReference type="GeneID" id="38779750"/>
<reference evidence="2 3" key="1">
    <citation type="journal article" date="2018" name="Sci. Rep.">
        <title>Genome sequence of the cauliflower mushroom Sparassis crispa (Hanabiratake) and its association with beneficial usage.</title>
        <authorList>
            <person name="Kiyama R."/>
            <person name="Furutani Y."/>
            <person name="Kawaguchi K."/>
            <person name="Nakanishi T."/>
        </authorList>
    </citation>
    <scope>NUCLEOTIDE SEQUENCE [LARGE SCALE GENOMIC DNA]</scope>
</reference>
<dbReference type="EMBL" id="BFAD01000004">
    <property type="protein sequence ID" value="GBE82833.1"/>
    <property type="molecule type" value="Genomic_DNA"/>
</dbReference>
<feature type="compositionally biased region" description="Basic and acidic residues" evidence="1">
    <location>
        <begin position="159"/>
        <end position="197"/>
    </location>
</feature>
<keyword evidence="3" id="KW-1185">Reference proteome</keyword>
<comment type="caution">
    <text evidence="2">The sequence shown here is derived from an EMBL/GenBank/DDBJ whole genome shotgun (WGS) entry which is preliminary data.</text>
</comment>
<gene>
    <name evidence="2" type="ORF">SCP_0412200</name>
</gene>
<dbReference type="InParanoid" id="A0A401GKY6"/>
<sequence>MTGYYWLDGQEHSLCPARHTYLATPLRTSEVNNLTHWLTIADWLVERHLHLATLHERYACEDGLTTIKRAHRRLDALAERLGAAVTRATFDVAWTHHHVTRDCIKRDVATPTTVPALPASPSLVSEKLAKPEHPRHIKNDAPHLDRKNRPQKPVGESVGVKEAEERRREERRPEKKVQERTRRDQEQERMPCKHDDT</sequence>
<dbReference type="RefSeq" id="XP_027613746.1">
    <property type="nucleotide sequence ID" value="XM_027757945.1"/>
</dbReference>
<organism evidence="2 3">
    <name type="scientific">Sparassis crispa</name>
    <dbReference type="NCBI Taxonomy" id="139825"/>
    <lineage>
        <taxon>Eukaryota</taxon>
        <taxon>Fungi</taxon>
        <taxon>Dikarya</taxon>
        <taxon>Basidiomycota</taxon>
        <taxon>Agaricomycotina</taxon>
        <taxon>Agaricomycetes</taxon>
        <taxon>Polyporales</taxon>
        <taxon>Sparassidaceae</taxon>
        <taxon>Sparassis</taxon>
    </lineage>
</organism>
<dbReference type="AlphaFoldDB" id="A0A401GKY6"/>